<evidence type="ECO:0000256" key="3">
    <source>
        <dbReference type="ARBA" id="ARBA00022741"/>
    </source>
</evidence>
<dbReference type="InterPro" id="IPR003593">
    <property type="entry name" value="AAA+_ATPase"/>
</dbReference>
<dbReference type="Gene3D" id="3.40.50.300">
    <property type="entry name" value="P-loop containing nucleotide triphosphate hydrolases"/>
    <property type="match status" value="1"/>
</dbReference>
<evidence type="ECO:0000256" key="2">
    <source>
        <dbReference type="ARBA" id="ARBA00022448"/>
    </source>
</evidence>
<dbReference type="InterPro" id="IPR003439">
    <property type="entry name" value="ABC_transporter-like_ATP-bd"/>
</dbReference>
<proteinExistence type="inferred from homology"/>
<evidence type="ECO:0000313" key="8">
    <source>
        <dbReference type="Proteomes" id="UP001165279"/>
    </source>
</evidence>
<sequence>MTALLEIDTLTGGYRDTKVLFDVSAHIEAGSVLGVFGRNGVGKTTLARLVQGGLHPVHGDIRLNGRSVGDLPAHARRGQGIGYMPQTSMVFDDLTVRENLTLGNAREETETYFDRFPRLAERLDQPAGTMSGGERKILAFVRTMIEDTQVIILDEPSEGVQPENIDHMAECLKERALAGAGILLCEQNLSFLTGVSNWFLGLDAGRVVLNKLASEVPTSELRSILSL</sequence>
<organism evidence="7 8">
    <name type="scientific">Ruegeria alba</name>
    <dbReference type="NCBI Taxonomy" id="2916756"/>
    <lineage>
        <taxon>Bacteria</taxon>
        <taxon>Pseudomonadati</taxon>
        <taxon>Pseudomonadota</taxon>
        <taxon>Alphaproteobacteria</taxon>
        <taxon>Rhodobacterales</taxon>
        <taxon>Roseobacteraceae</taxon>
        <taxon>Ruegeria</taxon>
    </lineage>
</organism>
<keyword evidence="5" id="KW-0029">Amino-acid transport</keyword>
<evidence type="ECO:0000256" key="1">
    <source>
        <dbReference type="ARBA" id="ARBA00005417"/>
    </source>
</evidence>
<dbReference type="PANTHER" id="PTHR43820:SF2">
    <property type="entry name" value="ABC TRANSPORTER ATP-BINDING PROTEIN"/>
    <property type="match status" value="1"/>
</dbReference>
<evidence type="ECO:0000313" key="7">
    <source>
        <dbReference type="EMBL" id="MCG6560159.1"/>
    </source>
</evidence>
<dbReference type="GO" id="GO:0005524">
    <property type="term" value="F:ATP binding"/>
    <property type="evidence" value="ECO:0007669"/>
    <property type="project" value="UniProtKB-KW"/>
</dbReference>
<dbReference type="SUPFAM" id="SSF52540">
    <property type="entry name" value="P-loop containing nucleoside triphosphate hydrolases"/>
    <property type="match status" value="1"/>
</dbReference>
<name>A0ABS9P0Z4_9RHOB</name>
<dbReference type="RefSeq" id="WP_234140650.1">
    <property type="nucleotide sequence ID" value="NZ_JAKOEM010000021.1"/>
</dbReference>
<dbReference type="PROSITE" id="PS50893">
    <property type="entry name" value="ABC_TRANSPORTER_2"/>
    <property type="match status" value="1"/>
</dbReference>
<dbReference type="Pfam" id="PF00005">
    <property type="entry name" value="ABC_tran"/>
    <property type="match status" value="1"/>
</dbReference>
<keyword evidence="8" id="KW-1185">Reference proteome</keyword>
<keyword evidence="4 7" id="KW-0067">ATP-binding</keyword>
<dbReference type="EMBL" id="JAKOEM010000021">
    <property type="protein sequence ID" value="MCG6560159.1"/>
    <property type="molecule type" value="Genomic_DNA"/>
</dbReference>
<keyword evidence="3" id="KW-0547">Nucleotide-binding</keyword>
<feature type="domain" description="ABC transporter" evidence="6">
    <location>
        <begin position="5"/>
        <end position="226"/>
    </location>
</feature>
<protein>
    <submittedName>
        <fullName evidence="7">ATP-binding cassette domain-containing protein</fullName>
    </submittedName>
</protein>
<reference evidence="7" key="1">
    <citation type="submission" date="2022-02" db="EMBL/GenBank/DDBJ databases">
        <title>The genome sequence of Ruegeria sp. 1NDH52C.</title>
        <authorList>
            <person name="Du J."/>
        </authorList>
    </citation>
    <scope>NUCLEOTIDE SEQUENCE</scope>
    <source>
        <strain evidence="7">1NDH52C</strain>
    </source>
</reference>
<keyword evidence="2" id="KW-0813">Transport</keyword>
<dbReference type="Proteomes" id="UP001165279">
    <property type="component" value="Unassembled WGS sequence"/>
</dbReference>
<comment type="similarity">
    <text evidence="1">Belongs to the ABC transporter superfamily.</text>
</comment>
<accession>A0ABS9P0Z4</accession>
<gene>
    <name evidence="7" type="ORF">MB818_18255</name>
</gene>
<dbReference type="InterPro" id="IPR027417">
    <property type="entry name" value="P-loop_NTPase"/>
</dbReference>
<comment type="caution">
    <text evidence="7">The sequence shown here is derived from an EMBL/GenBank/DDBJ whole genome shotgun (WGS) entry which is preliminary data.</text>
</comment>
<dbReference type="InterPro" id="IPR052156">
    <property type="entry name" value="BCAA_Transport_ATP-bd_LivF"/>
</dbReference>
<dbReference type="SMART" id="SM00382">
    <property type="entry name" value="AAA"/>
    <property type="match status" value="1"/>
</dbReference>
<evidence type="ECO:0000256" key="5">
    <source>
        <dbReference type="ARBA" id="ARBA00022970"/>
    </source>
</evidence>
<dbReference type="PANTHER" id="PTHR43820">
    <property type="entry name" value="HIGH-AFFINITY BRANCHED-CHAIN AMINO ACID TRANSPORT ATP-BINDING PROTEIN LIVF"/>
    <property type="match status" value="1"/>
</dbReference>
<evidence type="ECO:0000259" key="6">
    <source>
        <dbReference type="PROSITE" id="PS50893"/>
    </source>
</evidence>
<evidence type="ECO:0000256" key="4">
    <source>
        <dbReference type="ARBA" id="ARBA00022840"/>
    </source>
</evidence>